<feature type="compositionally biased region" description="Basic residues" evidence="1">
    <location>
        <begin position="24"/>
        <end position="36"/>
    </location>
</feature>
<name>A0A8S5UN57_9CAUD</name>
<reference evidence="2" key="1">
    <citation type="journal article" date="2021" name="Proc. Natl. Acad. Sci. U.S.A.">
        <title>A Catalog of Tens of Thousands of Viruses from Human Metagenomes Reveals Hidden Associations with Chronic Diseases.</title>
        <authorList>
            <person name="Tisza M.J."/>
            <person name="Buck C.B."/>
        </authorList>
    </citation>
    <scope>NUCLEOTIDE SEQUENCE</scope>
    <source>
        <strain evidence="2">Ctzr51</strain>
    </source>
</reference>
<evidence type="ECO:0000313" key="2">
    <source>
        <dbReference type="EMBL" id="DAF95917.1"/>
    </source>
</evidence>
<sequence length="54" mass="6464">MLKVQQPAGRVSGKLKNNRYGNKANKRLICKQQRKTYQPRKREFHFIDATKILY</sequence>
<feature type="region of interest" description="Disordered" evidence="1">
    <location>
        <begin position="1"/>
        <end position="36"/>
    </location>
</feature>
<evidence type="ECO:0000256" key="1">
    <source>
        <dbReference type="SAM" id="MobiDB-lite"/>
    </source>
</evidence>
<proteinExistence type="predicted"/>
<protein>
    <submittedName>
        <fullName evidence="2">Uncharacterized protein</fullName>
    </submittedName>
</protein>
<accession>A0A8S5UN57</accession>
<organism evidence="2">
    <name type="scientific">Siphoviridae sp. ctzr51</name>
    <dbReference type="NCBI Taxonomy" id="2825751"/>
    <lineage>
        <taxon>Viruses</taxon>
        <taxon>Duplodnaviria</taxon>
        <taxon>Heunggongvirae</taxon>
        <taxon>Uroviricota</taxon>
        <taxon>Caudoviricetes</taxon>
    </lineage>
</organism>
<dbReference type="EMBL" id="BK016111">
    <property type="protein sequence ID" value="DAF95917.1"/>
    <property type="molecule type" value="Genomic_DNA"/>
</dbReference>